<dbReference type="AlphaFoldDB" id="J3LJN4"/>
<feature type="region of interest" description="Disordered" evidence="1">
    <location>
        <begin position="1"/>
        <end position="33"/>
    </location>
</feature>
<feature type="compositionally biased region" description="Low complexity" evidence="1">
    <location>
        <begin position="406"/>
        <end position="420"/>
    </location>
</feature>
<dbReference type="EnsemblPlants" id="OB03G12600.1">
    <property type="protein sequence ID" value="OB03G12600.1"/>
    <property type="gene ID" value="OB03G12600"/>
</dbReference>
<reference evidence="3" key="2">
    <citation type="submission" date="2013-04" db="UniProtKB">
        <authorList>
            <consortium name="EnsemblPlants"/>
        </authorList>
    </citation>
    <scope>IDENTIFICATION</scope>
</reference>
<proteinExistence type="predicted"/>
<accession>J3LJN4</accession>
<evidence type="ECO:0000256" key="1">
    <source>
        <dbReference type="SAM" id="MobiDB-lite"/>
    </source>
</evidence>
<dbReference type="eggNOG" id="KOG1726">
    <property type="taxonomic scope" value="Eukaryota"/>
</dbReference>
<keyword evidence="2" id="KW-0472">Membrane</keyword>
<evidence type="ECO:0008006" key="5">
    <source>
        <dbReference type="Google" id="ProtNLM"/>
    </source>
</evidence>
<feature type="compositionally biased region" description="Low complexity" evidence="1">
    <location>
        <begin position="477"/>
        <end position="493"/>
    </location>
</feature>
<feature type="compositionally biased region" description="Low complexity" evidence="1">
    <location>
        <begin position="10"/>
        <end position="21"/>
    </location>
</feature>
<dbReference type="Proteomes" id="UP000006038">
    <property type="component" value="Chromosome 3"/>
</dbReference>
<dbReference type="PANTHER" id="PTHR12300:SF117">
    <property type="entry name" value="LP05237P-RELATED"/>
    <property type="match status" value="1"/>
</dbReference>
<evidence type="ECO:0000313" key="4">
    <source>
        <dbReference type="Proteomes" id="UP000006038"/>
    </source>
</evidence>
<dbReference type="InterPro" id="IPR004345">
    <property type="entry name" value="TB2_DP1_HVA22"/>
</dbReference>
<sequence length="551" mass="60261">MAARVGVSVPSPARSLPSSLLRAKRRPHPHPRLRSAVPAMHRLAVGGGGWMRAWVHRTGAASHLWSAPPSPLRLVRRGRLALALDTGWPWWPARRGGIAISRDFKAHPSSGAVEGPPSYEQQANHCDDLPTAALACCYSIPVLDSSMWGSTLWMDGWMDGSIGSETMKSIIGFGLVSLSASYQCIADQLNDPLINDTLFTHINTLSTRDVDVNILETGGFILFTAVEGMQPQGLRLGVVFHPRGAGVRPLGRPALGSVVNMAGSFITGALMIILGYAYPAYDCYKTVELNKPGIEKLRFWCQYWILLAVLTVFDRVGNFVSWLPMYSEAKLAFVVYLWCPKTLGTAYVYESFFKPCIAKHEAEIDNNLLELRTRASDMVVLYFQKVTNYGQTRFYEILQYVASQSQTQTSRSQARQQQQRPPGPPPPHNHQVNPAPQPVPAPPVPPVQTQDTQAPLTPPRNQAQDTTPIPDPPPGAVSPAQAQAQPGPSQAIATDGPQNTEAMQVDPPGPPSTSNRRNTLIPDNDTLIQEAIRMTQGRLRRRMSGSGPPPS</sequence>
<feature type="compositionally biased region" description="Basic residues" evidence="1">
    <location>
        <begin position="22"/>
        <end position="33"/>
    </location>
</feature>
<feature type="transmembrane region" description="Helical" evidence="2">
    <location>
        <begin position="258"/>
        <end position="277"/>
    </location>
</feature>
<feature type="compositionally biased region" description="Pro residues" evidence="1">
    <location>
        <begin position="435"/>
        <end position="446"/>
    </location>
</feature>
<feature type="region of interest" description="Disordered" evidence="1">
    <location>
        <begin position="406"/>
        <end position="527"/>
    </location>
</feature>
<feature type="transmembrane region" description="Helical" evidence="2">
    <location>
        <begin position="297"/>
        <end position="317"/>
    </location>
</feature>
<keyword evidence="2" id="KW-1133">Transmembrane helix</keyword>
<evidence type="ECO:0000313" key="3">
    <source>
        <dbReference type="EnsemblPlants" id="OB03G12600.1"/>
    </source>
</evidence>
<dbReference type="HOGENOM" id="CLU_494670_0_0_1"/>
<dbReference type="OMA" id="CIAKHEA"/>
<dbReference type="Pfam" id="PF03134">
    <property type="entry name" value="TB2_DP1_HVA22"/>
    <property type="match status" value="1"/>
</dbReference>
<reference evidence="3" key="1">
    <citation type="journal article" date="2013" name="Nat. Commun.">
        <title>Whole-genome sequencing of Oryza brachyantha reveals mechanisms underlying Oryza genome evolution.</title>
        <authorList>
            <person name="Chen J."/>
            <person name="Huang Q."/>
            <person name="Gao D."/>
            <person name="Wang J."/>
            <person name="Lang Y."/>
            <person name="Liu T."/>
            <person name="Li B."/>
            <person name="Bai Z."/>
            <person name="Luis Goicoechea J."/>
            <person name="Liang C."/>
            <person name="Chen C."/>
            <person name="Zhang W."/>
            <person name="Sun S."/>
            <person name="Liao Y."/>
            <person name="Zhang X."/>
            <person name="Yang L."/>
            <person name="Song C."/>
            <person name="Wang M."/>
            <person name="Shi J."/>
            <person name="Liu G."/>
            <person name="Liu J."/>
            <person name="Zhou H."/>
            <person name="Zhou W."/>
            <person name="Yu Q."/>
            <person name="An N."/>
            <person name="Chen Y."/>
            <person name="Cai Q."/>
            <person name="Wang B."/>
            <person name="Liu B."/>
            <person name="Min J."/>
            <person name="Huang Y."/>
            <person name="Wu H."/>
            <person name="Li Z."/>
            <person name="Zhang Y."/>
            <person name="Yin Y."/>
            <person name="Song W."/>
            <person name="Jiang J."/>
            <person name="Jackson S.A."/>
            <person name="Wing R.A."/>
            <person name="Wang J."/>
            <person name="Chen M."/>
        </authorList>
    </citation>
    <scope>NUCLEOTIDE SEQUENCE [LARGE SCALE GENOMIC DNA]</scope>
    <source>
        <strain evidence="3">cv. IRGC 101232</strain>
    </source>
</reference>
<dbReference type="PANTHER" id="PTHR12300">
    <property type="entry name" value="HVA22-LIKE PROTEINS"/>
    <property type="match status" value="1"/>
</dbReference>
<name>J3LJN4_ORYBR</name>
<keyword evidence="2" id="KW-0812">Transmembrane</keyword>
<dbReference type="Gramene" id="OB03G12600.1">
    <property type="protein sequence ID" value="OB03G12600.1"/>
    <property type="gene ID" value="OB03G12600"/>
</dbReference>
<organism evidence="3">
    <name type="scientific">Oryza brachyantha</name>
    <name type="common">malo sina</name>
    <dbReference type="NCBI Taxonomy" id="4533"/>
    <lineage>
        <taxon>Eukaryota</taxon>
        <taxon>Viridiplantae</taxon>
        <taxon>Streptophyta</taxon>
        <taxon>Embryophyta</taxon>
        <taxon>Tracheophyta</taxon>
        <taxon>Spermatophyta</taxon>
        <taxon>Magnoliopsida</taxon>
        <taxon>Liliopsida</taxon>
        <taxon>Poales</taxon>
        <taxon>Poaceae</taxon>
        <taxon>BOP clade</taxon>
        <taxon>Oryzoideae</taxon>
        <taxon>Oryzeae</taxon>
        <taxon>Oryzinae</taxon>
        <taxon>Oryza</taxon>
    </lineage>
</organism>
<protein>
    <recommendedName>
        <fullName evidence="5">HVA22-like protein</fullName>
    </recommendedName>
</protein>
<keyword evidence="4" id="KW-1185">Reference proteome</keyword>
<evidence type="ECO:0000256" key="2">
    <source>
        <dbReference type="SAM" id="Phobius"/>
    </source>
</evidence>